<dbReference type="SUPFAM" id="SSF89562">
    <property type="entry name" value="RraA-like"/>
    <property type="match status" value="1"/>
</dbReference>
<evidence type="ECO:0000313" key="3">
    <source>
        <dbReference type="Proteomes" id="UP000244527"/>
    </source>
</evidence>
<dbReference type="InterPro" id="IPR036704">
    <property type="entry name" value="RraA/RraA-like_sf"/>
</dbReference>
<keyword evidence="3" id="KW-1185">Reference proteome</keyword>
<dbReference type="CDD" id="cd16841">
    <property type="entry name" value="RraA_family"/>
    <property type="match status" value="1"/>
</dbReference>
<reference evidence="2 3" key="1">
    <citation type="submission" date="2017-04" db="EMBL/GenBank/DDBJ databases">
        <title>Compelte genome sequence of WV33.</title>
        <authorList>
            <person name="Lee P.C."/>
        </authorList>
    </citation>
    <scope>NUCLEOTIDE SEQUENCE [LARGE SCALE GENOMIC DNA]</scope>
    <source>
        <strain evidence="2 3">WV33</strain>
    </source>
</reference>
<dbReference type="OrthoDB" id="9784786at2"/>
<dbReference type="GO" id="GO:0046872">
    <property type="term" value="F:metal ion binding"/>
    <property type="evidence" value="ECO:0007669"/>
    <property type="project" value="UniProtKB-KW"/>
</dbReference>
<organism evidence="2 3">
    <name type="scientific">Flavobacterium faecale</name>
    <dbReference type="NCBI Taxonomy" id="1355330"/>
    <lineage>
        <taxon>Bacteria</taxon>
        <taxon>Pseudomonadati</taxon>
        <taxon>Bacteroidota</taxon>
        <taxon>Flavobacteriia</taxon>
        <taxon>Flavobacteriales</taxon>
        <taxon>Flavobacteriaceae</taxon>
        <taxon>Flavobacterium</taxon>
    </lineage>
</organism>
<dbReference type="Pfam" id="PF03737">
    <property type="entry name" value="RraA-like"/>
    <property type="match status" value="1"/>
</dbReference>
<feature type="binding site" evidence="1">
    <location>
        <begin position="103"/>
        <end position="106"/>
    </location>
    <ligand>
        <name>substrate</name>
    </ligand>
</feature>
<dbReference type="NCBIfam" id="NF006093">
    <property type="entry name" value="PRK08245.1"/>
    <property type="match status" value="1"/>
</dbReference>
<dbReference type="RefSeq" id="WP_108739942.1">
    <property type="nucleotide sequence ID" value="NZ_CP020918.1"/>
</dbReference>
<proteinExistence type="predicted"/>
<dbReference type="PANTHER" id="PTHR33254">
    <property type="entry name" value="4-HYDROXY-4-METHYL-2-OXOGLUTARATE ALDOLASE 3-RELATED"/>
    <property type="match status" value="1"/>
</dbReference>
<dbReference type="Proteomes" id="UP000244527">
    <property type="component" value="Chromosome"/>
</dbReference>
<dbReference type="PANTHER" id="PTHR33254:SF16">
    <property type="entry name" value="BLR3842 PROTEIN"/>
    <property type="match status" value="1"/>
</dbReference>
<protein>
    <submittedName>
        <fullName evidence="2">Ribonuclease activity regulator RraA</fullName>
    </submittedName>
</protein>
<comment type="cofactor">
    <cofactor evidence="1">
        <name>Mg(2+)</name>
        <dbReference type="ChEBI" id="CHEBI:18420"/>
    </cofactor>
</comment>
<keyword evidence="1" id="KW-0479">Metal-binding</keyword>
<gene>
    <name evidence="2" type="ORF">FFWV33_05275</name>
</gene>
<dbReference type="InterPro" id="IPR005493">
    <property type="entry name" value="RraA/RraA-like"/>
</dbReference>
<dbReference type="AlphaFoldDB" id="A0A2S1LB69"/>
<evidence type="ECO:0000313" key="2">
    <source>
        <dbReference type="EMBL" id="AWG20989.1"/>
    </source>
</evidence>
<dbReference type="Gene3D" id="3.50.30.40">
    <property type="entry name" value="Ribonuclease E inhibitor RraA/RraA-like"/>
    <property type="match status" value="1"/>
</dbReference>
<accession>A0A2S1LB69</accession>
<dbReference type="KEGG" id="ffa:FFWV33_05275"/>
<evidence type="ECO:0000256" key="1">
    <source>
        <dbReference type="PIRSR" id="PIRSR605493-1"/>
    </source>
</evidence>
<name>A0A2S1LB69_9FLAO</name>
<feature type="binding site" evidence="1">
    <location>
        <position position="125"/>
    </location>
    <ligand>
        <name>substrate</name>
    </ligand>
</feature>
<feature type="binding site" evidence="1">
    <location>
        <position position="126"/>
    </location>
    <ligand>
        <name>Mg(2+)</name>
        <dbReference type="ChEBI" id="CHEBI:18420"/>
    </ligand>
</feature>
<keyword evidence="1" id="KW-0460">Magnesium</keyword>
<dbReference type="EMBL" id="CP020918">
    <property type="protein sequence ID" value="AWG20989.1"/>
    <property type="molecule type" value="Genomic_DNA"/>
</dbReference>
<sequence>MTKLSTETREKLKTISTPTIATCLYKKGFKNQFIQDVKPLQLGKPTMVGEAFTLRYIPAREDRNPITVFRNADHPQRVAVETCPEGSVLVIDSRKDARAASAGDILVSRLMVRGAAGIVTDGGFRDSASIANLPFSAYHSRPSAPTNLTLHEALDINIPIACGDVAVFPGDVLVGDDDGVMVIPAHIVDEVAAECMEMTMFENFVLEKVAEGRPIIGLYPATHEQTLFDYEEWKSKQTK</sequence>